<organism evidence="1">
    <name type="scientific">marine metagenome</name>
    <dbReference type="NCBI Taxonomy" id="408172"/>
    <lineage>
        <taxon>unclassified sequences</taxon>
        <taxon>metagenomes</taxon>
        <taxon>ecological metagenomes</taxon>
    </lineage>
</organism>
<proteinExistence type="predicted"/>
<feature type="non-terminal residue" evidence="1">
    <location>
        <position position="28"/>
    </location>
</feature>
<gene>
    <name evidence="1" type="ORF">METZ01_LOCUS439759</name>
</gene>
<dbReference type="NCBIfam" id="TIGR01409">
    <property type="entry name" value="TAT_signal_seq"/>
    <property type="match status" value="1"/>
</dbReference>
<dbReference type="InterPro" id="IPR019546">
    <property type="entry name" value="TAT_signal_bac_arc"/>
</dbReference>
<dbReference type="EMBL" id="UINC01178636">
    <property type="protein sequence ID" value="SVD86905.1"/>
    <property type="molecule type" value="Genomic_DNA"/>
</dbReference>
<name>A0A382YVM7_9ZZZZ</name>
<reference evidence="1" key="1">
    <citation type="submission" date="2018-05" db="EMBL/GenBank/DDBJ databases">
        <authorList>
            <person name="Lanie J.A."/>
            <person name="Ng W.-L."/>
            <person name="Kazmierczak K.M."/>
            <person name="Andrzejewski T.M."/>
            <person name="Davidsen T.M."/>
            <person name="Wayne K.J."/>
            <person name="Tettelin H."/>
            <person name="Glass J.I."/>
            <person name="Rusch D."/>
            <person name="Podicherti R."/>
            <person name="Tsui H.-C.T."/>
            <person name="Winkler M.E."/>
        </authorList>
    </citation>
    <scope>NUCLEOTIDE SEQUENCE</scope>
</reference>
<protein>
    <recommendedName>
        <fullName evidence="2">Twin-arginine translocation signal domain-containing protein</fullName>
    </recommendedName>
</protein>
<accession>A0A382YVM7</accession>
<sequence length="28" mass="3035">MRRDFLKFCGQAGLGLAIPFGRPALLEG</sequence>
<evidence type="ECO:0008006" key="2">
    <source>
        <dbReference type="Google" id="ProtNLM"/>
    </source>
</evidence>
<dbReference type="AlphaFoldDB" id="A0A382YVM7"/>
<evidence type="ECO:0000313" key="1">
    <source>
        <dbReference type="EMBL" id="SVD86905.1"/>
    </source>
</evidence>